<dbReference type="GeneID" id="19168488"/>
<organism evidence="2 3">
    <name type="scientific">Capronia epimyces CBS 606.96</name>
    <dbReference type="NCBI Taxonomy" id="1182542"/>
    <lineage>
        <taxon>Eukaryota</taxon>
        <taxon>Fungi</taxon>
        <taxon>Dikarya</taxon>
        <taxon>Ascomycota</taxon>
        <taxon>Pezizomycotina</taxon>
        <taxon>Eurotiomycetes</taxon>
        <taxon>Chaetothyriomycetidae</taxon>
        <taxon>Chaetothyriales</taxon>
        <taxon>Herpotrichiellaceae</taxon>
        <taxon>Capronia</taxon>
    </lineage>
</organism>
<dbReference type="EMBL" id="AMGY01000003">
    <property type="protein sequence ID" value="EXJ87409.1"/>
    <property type="molecule type" value="Genomic_DNA"/>
</dbReference>
<accession>W9YYP9</accession>
<dbReference type="Proteomes" id="UP000019478">
    <property type="component" value="Unassembled WGS sequence"/>
</dbReference>
<feature type="compositionally biased region" description="Polar residues" evidence="1">
    <location>
        <begin position="78"/>
        <end position="88"/>
    </location>
</feature>
<feature type="compositionally biased region" description="Basic and acidic residues" evidence="1">
    <location>
        <begin position="95"/>
        <end position="119"/>
    </location>
</feature>
<feature type="compositionally biased region" description="Low complexity" evidence="1">
    <location>
        <begin position="61"/>
        <end position="76"/>
    </location>
</feature>
<evidence type="ECO:0000256" key="1">
    <source>
        <dbReference type="SAM" id="MobiDB-lite"/>
    </source>
</evidence>
<protein>
    <submittedName>
        <fullName evidence="2">Uncharacterized protein</fullName>
    </submittedName>
</protein>
<dbReference type="AlphaFoldDB" id="W9YYP9"/>
<feature type="compositionally biased region" description="Acidic residues" evidence="1">
    <location>
        <begin position="183"/>
        <end position="197"/>
    </location>
</feature>
<reference evidence="2 3" key="1">
    <citation type="submission" date="2013-03" db="EMBL/GenBank/DDBJ databases">
        <title>The Genome Sequence of Capronia epimyces CBS 606.96.</title>
        <authorList>
            <consortium name="The Broad Institute Genomics Platform"/>
            <person name="Cuomo C."/>
            <person name="de Hoog S."/>
            <person name="Gorbushina A."/>
            <person name="Walker B."/>
            <person name="Young S.K."/>
            <person name="Zeng Q."/>
            <person name="Gargeya S."/>
            <person name="Fitzgerald M."/>
            <person name="Haas B."/>
            <person name="Abouelleil A."/>
            <person name="Allen A.W."/>
            <person name="Alvarado L."/>
            <person name="Arachchi H.M."/>
            <person name="Berlin A.M."/>
            <person name="Chapman S.B."/>
            <person name="Gainer-Dewar J."/>
            <person name="Goldberg J."/>
            <person name="Griggs A."/>
            <person name="Gujja S."/>
            <person name="Hansen M."/>
            <person name="Howarth C."/>
            <person name="Imamovic A."/>
            <person name="Ireland A."/>
            <person name="Larimer J."/>
            <person name="McCowan C."/>
            <person name="Murphy C."/>
            <person name="Pearson M."/>
            <person name="Poon T.W."/>
            <person name="Priest M."/>
            <person name="Roberts A."/>
            <person name="Saif S."/>
            <person name="Shea T."/>
            <person name="Sisk P."/>
            <person name="Sykes S."/>
            <person name="Wortman J."/>
            <person name="Nusbaum C."/>
            <person name="Birren B."/>
        </authorList>
    </citation>
    <scope>NUCLEOTIDE SEQUENCE [LARGE SCALE GENOMIC DNA]</scope>
    <source>
        <strain evidence="2 3">CBS 606.96</strain>
    </source>
</reference>
<keyword evidence="3" id="KW-1185">Reference proteome</keyword>
<feature type="compositionally biased region" description="Low complexity" evidence="1">
    <location>
        <begin position="1"/>
        <end position="21"/>
    </location>
</feature>
<dbReference type="RefSeq" id="XP_007732688.1">
    <property type="nucleotide sequence ID" value="XM_007734498.1"/>
</dbReference>
<name>W9YYP9_9EURO</name>
<gene>
    <name evidence="2" type="ORF">A1O3_04369</name>
</gene>
<sequence>MSSTINATVATASSSSSSSLSNPGPGGRRVTLRFPAAVVAAVRANPTPAHVDDWARSTSHGSAVAARAIGATSRAANQGRQDASSAGPTQRGKKKYSETKGSKDSRSRQAEQRVCEREARAVVDPDILAAVEEEGGITPAGRLLRACAQTIVALQQRLEAALGEDDDDDERMRRMRRMRRMGEDEEDEEDEEDDDNDNDHKDGLGPAGGGGG</sequence>
<dbReference type="HOGENOM" id="CLU_1299549_0_0_1"/>
<proteinExistence type="predicted"/>
<feature type="region of interest" description="Disordered" evidence="1">
    <location>
        <begin position="1"/>
        <end position="30"/>
    </location>
</feature>
<evidence type="ECO:0000313" key="2">
    <source>
        <dbReference type="EMBL" id="EXJ87409.1"/>
    </source>
</evidence>
<feature type="region of interest" description="Disordered" evidence="1">
    <location>
        <begin position="45"/>
        <end position="119"/>
    </location>
</feature>
<feature type="region of interest" description="Disordered" evidence="1">
    <location>
        <begin position="160"/>
        <end position="212"/>
    </location>
</feature>
<comment type="caution">
    <text evidence="2">The sequence shown here is derived from an EMBL/GenBank/DDBJ whole genome shotgun (WGS) entry which is preliminary data.</text>
</comment>
<evidence type="ECO:0000313" key="3">
    <source>
        <dbReference type="Proteomes" id="UP000019478"/>
    </source>
</evidence>